<feature type="domain" description="Reverse transcriptase Ty1/copia-type" evidence="1">
    <location>
        <begin position="2"/>
        <end position="72"/>
    </location>
</feature>
<evidence type="ECO:0000259" key="1">
    <source>
        <dbReference type="Pfam" id="PF07727"/>
    </source>
</evidence>
<dbReference type="InterPro" id="IPR013103">
    <property type="entry name" value="RVT_2"/>
</dbReference>
<evidence type="ECO:0000313" key="3">
    <source>
        <dbReference type="Proteomes" id="UP001151760"/>
    </source>
</evidence>
<accession>A0ABQ4XQP7</accession>
<proteinExistence type="predicted"/>
<dbReference type="CDD" id="cd09272">
    <property type="entry name" value="RNase_HI_RT_Ty1"/>
    <property type="match status" value="2"/>
</dbReference>
<protein>
    <submittedName>
        <fullName evidence="2">Retrotransposon protein, putative, ty1-copia subclass</fullName>
    </submittedName>
</protein>
<sequence length="344" mass="39121">MGNNVTMLKEVKSWLCKCFSMKDLGVAAYILGIKIIRDRSKWLIALSQSAYLQKILKKFRMENSKKGYTPIMEKPDYRKSQGAKTPTKVQRMQRVPYASAIGSIMNTKDMVLVYGAKPKDELKVSCYADAKAEYITAAEALMEVVWVRKFIDGLRGVMSSNKRPMEMLCDNEPALAIASDPEILKGARHFQKKYHYIHEVIQEGEIVLKKVHTDDNVANPFTKSMSFSKHFEHAMAIGIIPAIWMRKFIDGLGGVMPSNKRPMEMLCDNEHALAIASDPEILMEARHFQRKYHYIHEVIQEGKIILKKVHRDDNVANPFTKSMPFSKHSEHAMAIGIIPASSLM</sequence>
<dbReference type="EMBL" id="BQNB010009697">
    <property type="protein sequence ID" value="GJS67135.1"/>
    <property type="molecule type" value="Genomic_DNA"/>
</dbReference>
<evidence type="ECO:0000313" key="2">
    <source>
        <dbReference type="EMBL" id="GJS67135.1"/>
    </source>
</evidence>
<gene>
    <name evidence="2" type="ORF">Tco_0681699</name>
</gene>
<name>A0ABQ4XQP7_9ASTR</name>
<organism evidence="2 3">
    <name type="scientific">Tanacetum coccineum</name>
    <dbReference type="NCBI Taxonomy" id="301880"/>
    <lineage>
        <taxon>Eukaryota</taxon>
        <taxon>Viridiplantae</taxon>
        <taxon>Streptophyta</taxon>
        <taxon>Embryophyta</taxon>
        <taxon>Tracheophyta</taxon>
        <taxon>Spermatophyta</taxon>
        <taxon>Magnoliopsida</taxon>
        <taxon>eudicotyledons</taxon>
        <taxon>Gunneridae</taxon>
        <taxon>Pentapetalae</taxon>
        <taxon>asterids</taxon>
        <taxon>campanulids</taxon>
        <taxon>Asterales</taxon>
        <taxon>Asteraceae</taxon>
        <taxon>Asteroideae</taxon>
        <taxon>Anthemideae</taxon>
        <taxon>Anthemidinae</taxon>
        <taxon>Tanacetum</taxon>
    </lineage>
</organism>
<comment type="caution">
    <text evidence="2">The sequence shown here is derived from an EMBL/GenBank/DDBJ whole genome shotgun (WGS) entry which is preliminary data.</text>
</comment>
<reference evidence="2" key="1">
    <citation type="journal article" date="2022" name="Int. J. Mol. Sci.">
        <title>Draft Genome of Tanacetum Coccineum: Genomic Comparison of Closely Related Tanacetum-Family Plants.</title>
        <authorList>
            <person name="Yamashiro T."/>
            <person name="Shiraishi A."/>
            <person name="Nakayama K."/>
            <person name="Satake H."/>
        </authorList>
    </citation>
    <scope>NUCLEOTIDE SEQUENCE</scope>
</reference>
<reference evidence="2" key="2">
    <citation type="submission" date="2022-01" db="EMBL/GenBank/DDBJ databases">
        <authorList>
            <person name="Yamashiro T."/>
            <person name="Shiraishi A."/>
            <person name="Satake H."/>
            <person name="Nakayama K."/>
        </authorList>
    </citation>
    <scope>NUCLEOTIDE SEQUENCE</scope>
</reference>
<dbReference type="Proteomes" id="UP001151760">
    <property type="component" value="Unassembled WGS sequence"/>
</dbReference>
<keyword evidence="3" id="KW-1185">Reference proteome</keyword>
<dbReference type="Pfam" id="PF07727">
    <property type="entry name" value="RVT_2"/>
    <property type="match status" value="1"/>
</dbReference>